<protein>
    <submittedName>
        <fullName evidence="5">FAD dependent oxidoreductase</fullName>
    </submittedName>
</protein>
<dbReference type="SUPFAM" id="SSF51905">
    <property type="entry name" value="FAD/NAD(P)-binding domain"/>
    <property type="match status" value="1"/>
</dbReference>
<evidence type="ECO:0000256" key="3">
    <source>
        <dbReference type="SAM" id="MobiDB-lite"/>
    </source>
</evidence>
<dbReference type="Proteomes" id="UP000006281">
    <property type="component" value="Chromosome"/>
</dbReference>
<dbReference type="PANTHER" id="PTHR13789">
    <property type="entry name" value="MONOOXYGENASE"/>
    <property type="match status" value="1"/>
</dbReference>
<keyword evidence="2" id="KW-0503">Monooxygenase</keyword>
<dbReference type="eggNOG" id="COG0654">
    <property type="taxonomic scope" value="Bacteria"/>
</dbReference>
<proteinExistence type="predicted"/>
<dbReference type="Pfam" id="PF01494">
    <property type="entry name" value="FAD_binding_3"/>
    <property type="match status" value="1"/>
</dbReference>
<dbReference type="EMBL" id="HE804045">
    <property type="protein sequence ID" value="CCH34660.1"/>
    <property type="molecule type" value="Genomic_DNA"/>
</dbReference>
<dbReference type="GO" id="GO:0004497">
    <property type="term" value="F:monooxygenase activity"/>
    <property type="evidence" value="ECO:0007669"/>
    <property type="project" value="UniProtKB-KW"/>
</dbReference>
<evidence type="ECO:0000313" key="6">
    <source>
        <dbReference type="Proteomes" id="UP000006281"/>
    </source>
</evidence>
<dbReference type="BioCyc" id="SESP1179773:BN6_RS35905-MONOMER"/>
<dbReference type="InterPro" id="IPR050493">
    <property type="entry name" value="FAD-dep_Monooxygenase_BioMet"/>
</dbReference>
<dbReference type="PANTHER" id="PTHR13789:SF309">
    <property type="entry name" value="PUTATIVE (AFU_ORTHOLOGUE AFUA_6G14510)-RELATED"/>
    <property type="match status" value="1"/>
</dbReference>
<name>K0K366_SACES</name>
<feature type="domain" description="FAD-binding" evidence="4">
    <location>
        <begin position="2"/>
        <end position="335"/>
    </location>
</feature>
<dbReference type="PATRIC" id="fig|1179773.3.peg.7505"/>
<dbReference type="AlphaFoldDB" id="K0K366"/>
<dbReference type="Gene3D" id="3.50.50.60">
    <property type="entry name" value="FAD/NAD(P)-binding domain"/>
    <property type="match status" value="1"/>
</dbReference>
<dbReference type="GO" id="GO:0071949">
    <property type="term" value="F:FAD binding"/>
    <property type="evidence" value="ECO:0007669"/>
    <property type="project" value="InterPro"/>
</dbReference>
<dbReference type="PRINTS" id="PR00420">
    <property type="entry name" value="RNGMNOXGNASE"/>
</dbReference>
<dbReference type="HOGENOM" id="CLU_009665_19_5_11"/>
<dbReference type="KEGG" id="sesp:BN6_74310"/>
<evidence type="ECO:0000256" key="1">
    <source>
        <dbReference type="ARBA" id="ARBA00023002"/>
    </source>
</evidence>
<evidence type="ECO:0000256" key="2">
    <source>
        <dbReference type="ARBA" id="ARBA00023033"/>
    </source>
</evidence>
<keyword evidence="1" id="KW-0560">Oxidoreductase</keyword>
<sequence length="396" mass="42145">MTKVLIIGGGIAGPVTATALREAGIEAVVHEAYAVGADDIGAFLTIMHNGVDALRAIGLDQVVADNSFAADGLNLYDGTGALVAETRWHTDITGPRTLRRSDLYRALHDEAARRGVEIRHGKRLVHAEHTGDGVRATFADGTRAEGDVLVGADGLHSTTRRLLDPAAPEPRYTGLNIFYGYTEGIAPTTEPGRYHMITGGRAFFGHTTAPDGRTWWFARVAGDESHGGTPAEWVEQAAGAFADDDTPAARIVRASGEVRRGNAYDVPSTPVWHDGRLVLVGDAAHAASPAAGQGASMALEDGVVLAMCLRDCSEPRAAFEHYERLRRVRVEALVSMSARVGADRSADSESFYRHHIEWNGSVVNDSAFGHSAFGHSVPARPGSGQAAEDQVRKGQL</sequence>
<keyword evidence="6" id="KW-1185">Reference proteome</keyword>
<organism evidence="5 6">
    <name type="scientific">Saccharothrix espanaensis (strain ATCC 51144 / DSM 44229 / JCM 9112 / NBRC 15066 / NRRL 15764)</name>
    <dbReference type="NCBI Taxonomy" id="1179773"/>
    <lineage>
        <taxon>Bacteria</taxon>
        <taxon>Bacillati</taxon>
        <taxon>Actinomycetota</taxon>
        <taxon>Actinomycetes</taxon>
        <taxon>Pseudonocardiales</taxon>
        <taxon>Pseudonocardiaceae</taxon>
        <taxon>Saccharothrix</taxon>
    </lineage>
</organism>
<gene>
    <name evidence="5" type="ordered locus">BN6_74310</name>
</gene>
<dbReference type="InterPro" id="IPR002938">
    <property type="entry name" value="FAD-bd"/>
</dbReference>
<dbReference type="InterPro" id="IPR036188">
    <property type="entry name" value="FAD/NAD-bd_sf"/>
</dbReference>
<dbReference type="RefSeq" id="WP_015104770.1">
    <property type="nucleotide sequence ID" value="NC_019673.1"/>
</dbReference>
<reference evidence="5 6" key="1">
    <citation type="journal article" date="2012" name="BMC Genomics">
        <title>Complete genome sequence of Saccharothrix espanaensis DSM 44229T and comparison to the other completely sequenced Pseudonocardiaceae.</title>
        <authorList>
            <person name="Strobel T."/>
            <person name="Al-Dilaimi A."/>
            <person name="Blom J."/>
            <person name="Gessner A."/>
            <person name="Kalinowski J."/>
            <person name="Luzhetska M."/>
            <person name="Puhler A."/>
            <person name="Szczepanowski R."/>
            <person name="Bechthold A."/>
            <person name="Ruckert C."/>
        </authorList>
    </citation>
    <scope>NUCLEOTIDE SEQUENCE [LARGE SCALE GENOMIC DNA]</scope>
    <source>
        <strain evidence="6">ATCC 51144 / DSM 44229 / JCM 9112 / NBRC 15066 / NRRL 15764</strain>
    </source>
</reference>
<accession>K0K366</accession>
<evidence type="ECO:0000313" key="5">
    <source>
        <dbReference type="EMBL" id="CCH34660.1"/>
    </source>
</evidence>
<dbReference type="OrthoDB" id="9782160at2"/>
<evidence type="ECO:0000259" key="4">
    <source>
        <dbReference type="Pfam" id="PF01494"/>
    </source>
</evidence>
<feature type="region of interest" description="Disordered" evidence="3">
    <location>
        <begin position="374"/>
        <end position="396"/>
    </location>
</feature>
<dbReference type="STRING" id="1179773.BN6_74310"/>